<evidence type="ECO:0000256" key="8">
    <source>
        <dbReference type="ARBA" id="ARBA00023180"/>
    </source>
</evidence>
<evidence type="ECO:0000313" key="10">
    <source>
        <dbReference type="EMBL" id="KAJ6623769.1"/>
    </source>
</evidence>
<name>A0A9Q0MIS3_9DIPT</name>
<evidence type="ECO:0000256" key="2">
    <source>
        <dbReference type="ARBA" id="ARBA00004236"/>
    </source>
</evidence>
<dbReference type="GO" id="GO:0005886">
    <property type="term" value="C:plasma membrane"/>
    <property type="evidence" value="ECO:0007669"/>
    <property type="project" value="UniProtKB-SubCell"/>
</dbReference>
<sequence length="430" mass="49037">MEKVNIQFHDNYTVTYQHKKILQFVPELSVDKNLKLTTPNIPLLTLSTHSNGLGFLISRSISLILSMSSSHTPFKSLTVDELLFGYDDTLVNLAHKFYPREKRPMSQMGLLIGRNGTLTEYSSINTGHNGMDKFGYMDRLNGLETLPYWKEPPCNSIVASEGSFFPPRVYTNSNIVYVYDKDLCRIMPLEYVKPIVKDGIDVDLYEIPENVYGDSLHNENNSCFDTNDYRAVKGLQNISPCQYGAPVYLSNPHFFQADPSLLDQVEGLKPNKSLHQTYFKIQPSIGVPVEGKVRIQLNLKVEQAKHISSVKNFRDIVFPIVWVEEGVSDLPPDIRRWLYLGTVFAPNAAPIMSYGFIVAGAFMLIYVFVRAYKNFVFNTDPTIEILEMGRRSIRRGSSFLIQHQQRLMMQRDSYVLLKTTNNNNEGDSLT</sequence>
<reference evidence="10" key="1">
    <citation type="submission" date="2022-07" db="EMBL/GenBank/DDBJ databases">
        <authorList>
            <person name="Trinca V."/>
            <person name="Uliana J.V.C."/>
            <person name="Torres T.T."/>
            <person name="Ward R.J."/>
            <person name="Monesi N."/>
        </authorList>
    </citation>
    <scope>NUCLEOTIDE SEQUENCE</scope>
    <source>
        <strain evidence="10">HSMRA1968</strain>
        <tissue evidence="10">Whole embryos</tissue>
    </source>
</reference>
<evidence type="ECO:0000256" key="5">
    <source>
        <dbReference type="ARBA" id="ARBA00022692"/>
    </source>
</evidence>
<dbReference type="PANTHER" id="PTHR11923:SF88">
    <property type="entry name" value="DEBRIS BUSTER, ISOFORM D"/>
    <property type="match status" value="1"/>
</dbReference>
<accession>A0A9Q0MIS3</accession>
<comment type="function">
    <text evidence="1">Plays an olfactory role that is not restricted to pheromone sensitivity.</text>
</comment>
<keyword evidence="6 9" id="KW-1133">Transmembrane helix</keyword>
<feature type="transmembrane region" description="Helical" evidence="9">
    <location>
        <begin position="351"/>
        <end position="369"/>
    </location>
</feature>
<dbReference type="Pfam" id="PF01130">
    <property type="entry name" value="CD36"/>
    <property type="match status" value="1"/>
</dbReference>
<evidence type="ECO:0000313" key="11">
    <source>
        <dbReference type="Proteomes" id="UP001151699"/>
    </source>
</evidence>
<protein>
    <submittedName>
        <fullName evidence="10">Scavenger receptor class B member 1</fullName>
    </submittedName>
</protein>
<dbReference type="OrthoDB" id="18585at2759"/>
<dbReference type="GO" id="GO:0005044">
    <property type="term" value="F:scavenger receptor activity"/>
    <property type="evidence" value="ECO:0007669"/>
    <property type="project" value="TreeGrafter"/>
</dbReference>
<keyword evidence="8" id="KW-0325">Glycoprotein</keyword>
<proteinExistence type="inferred from homology"/>
<dbReference type="PRINTS" id="PR01609">
    <property type="entry name" value="CD36FAMILY"/>
</dbReference>
<dbReference type="AlphaFoldDB" id="A0A9Q0MIS3"/>
<dbReference type="GO" id="GO:0005737">
    <property type="term" value="C:cytoplasm"/>
    <property type="evidence" value="ECO:0007669"/>
    <property type="project" value="TreeGrafter"/>
</dbReference>
<gene>
    <name evidence="10" type="primary">Scarb1</name>
    <name evidence="10" type="ORF">Bhyg_16561</name>
</gene>
<evidence type="ECO:0000256" key="9">
    <source>
        <dbReference type="SAM" id="Phobius"/>
    </source>
</evidence>
<keyword evidence="7 9" id="KW-0472">Membrane</keyword>
<comment type="caution">
    <text evidence="10">The sequence shown here is derived from an EMBL/GenBank/DDBJ whole genome shotgun (WGS) entry which is preliminary data.</text>
</comment>
<dbReference type="Proteomes" id="UP001151699">
    <property type="component" value="Unassembled WGS sequence"/>
</dbReference>
<evidence type="ECO:0000256" key="3">
    <source>
        <dbReference type="ARBA" id="ARBA00010532"/>
    </source>
</evidence>
<evidence type="ECO:0000256" key="7">
    <source>
        <dbReference type="ARBA" id="ARBA00023136"/>
    </source>
</evidence>
<keyword evidence="5 9" id="KW-0812">Transmembrane</keyword>
<keyword evidence="11" id="KW-1185">Reference proteome</keyword>
<keyword evidence="10" id="KW-0675">Receptor</keyword>
<comment type="similarity">
    <text evidence="3">Belongs to the CD36 family.</text>
</comment>
<dbReference type="EMBL" id="WJQU01003577">
    <property type="protein sequence ID" value="KAJ6623769.1"/>
    <property type="molecule type" value="Genomic_DNA"/>
</dbReference>
<dbReference type="PANTHER" id="PTHR11923">
    <property type="entry name" value="SCAVENGER RECEPTOR CLASS B TYPE-1 SR-B1"/>
    <property type="match status" value="1"/>
</dbReference>
<evidence type="ECO:0000256" key="6">
    <source>
        <dbReference type="ARBA" id="ARBA00022989"/>
    </source>
</evidence>
<organism evidence="10 11">
    <name type="scientific">Pseudolycoriella hygida</name>
    <dbReference type="NCBI Taxonomy" id="35572"/>
    <lineage>
        <taxon>Eukaryota</taxon>
        <taxon>Metazoa</taxon>
        <taxon>Ecdysozoa</taxon>
        <taxon>Arthropoda</taxon>
        <taxon>Hexapoda</taxon>
        <taxon>Insecta</taxon>
        <taxon>Pterygota</taxon>
        <taxon>Neoptera</taxon>
        <taxon>Endopterygota</taxon>
        <taxon>Diptera</taxon>
        <taxon>Nematocera</taxon>
        <taxon>Sciaroidea</taxon>
        <taxon>Sciaridae</taxon>
        <taxon>Pseudolycoriella</taxon>
    </lineage>
</organism>
<evidence type="ECO:0000256" key="4">
    <source>
        <dbReference type="ARBA" id="ARBA00022475"/>
    </source>
</evidence>
<dbReference type="InterPro" id="IPR002159">
    <property type="entry name" value="CD36_fam"/>
</dbReference>
<comment type="subcellular location">
    <subcellularLocation>
        <location evidence="2">Cell membrane</location>
    </subcellularLocation>
</comment>
<keyword evidence="4" id="KW-1003">Cell membrane</keyword>
<evidence type="ECO:0000256" key="1">
    <source>
        <dbReference type="ARBA" id="ARBA00003156"/>
    </source>
</evidence>